<evidence type="ECO:0000313" key="4">
    <source>
        <dbReference type="Proteomes" id="UP001217754"/>
    </source>
</evidence>
<protein>
    <recommendedName>
        <fullName evidence="2">UBC core domain-containing protein</fullName>
    </recommendedName>
</protein>
<reference evidence="3" key="1">
    <citation type="submission" date="2023-03" db="EMBL/GenBank/DDBJ databases">
        <title>Mating type loci evolution in Malassezia.</title>
        <authorList>
            <person name="Coelho M.A."/>
        </authorList>
    </citation>
    <scope>NUCLEOTIDE SEQUENCE</scope>
    <source>
        <strain evidence="3">CBS 9431</strain>
    </source>
</reference>
<evidence type="ECO:0000313" key="3">
    <source>
        <dbReference type="EMBL" id="WFD38090.1"/>
    </source>
</evidence>
<keyword evidence="4" id="KW-1185">Reference proteome</keyword>
<feature type="domain" description="UBC core" evidence="2">
    <location>
        <begin position="13"/>
        <end position="175"/>
    </location>
</feature>
<dbReference type="GeneID" id="85224687"/>
<gene>
    <name evidence="3" type="ORF">MJAP1_001038</name>
</gene>
<feature type="region of interest" description="Disordered" evidence="1">
    <location>
        <begin position="175"/>
        <end position="228"/>
    </location>
</feature>
<dbReference type="RefSeq" id="XP_060120987.1">
    <property type="nucleotide sequence ID" value="XM_060265004.1"/>
</dbReference>
<proteinExistence type="predicted"/>
<accession>A0AAF0EZU8</accession>
<organism evidence="3 4">
    <name type="scientific">Malassezia japonica</name>
    <dbReference type="NCBI Taxonomy" id="223818"/>
    <lineage>
        <taxon>Eukaryota</taxon>
        <taxon>Fungi</taxon>
        <taxon>Dikarya</taxon>
        <taxon>Basidiomycota</taxon>
        <taxon>Ustilaginomycotina</taxon>
        <taxon>Malasseziomycetes</taxon>
        <taxon>Malasseziales</taxon>
        <taxon>Malasseziaceae</taxon>
        <taxon>Malassezia</taxon>
    </lineage>
</organism>
<dbReference type="AlphaFoldDB" id="A0AAF0EZU8"/>
<evidence type="ECO:0000256" key="1">
    <source>
        <dbReference type="SAM" id="MobiDB-lite"/>
    </source>
</evidence>
<dbReference type="CDD" id="cd23814">
    <property type="entry name" value="UEV_AKTIP"/>
    <property type="match status" value="1"/>
</dbReference>
<sequence>MAERAVGRGALCARQALLVQSARLCDTGACPDGVYATPDTDDFLRWNGVVFIRKGAYAPGVFRFSIQFDIKGEELTVPTVFFPPILLHPLVEPANGRLNMLPFLAFAQERAWPVDPADPAFLSCLMHFVAEIFDDNMLQGLLGQWVLNERMYTLFKSDRPLFDRLASQSASLSTSEPSLYDTHSGSGVPGDRDVSLAQPYATSSSHGALPFAPVGDEEVTRTRDQLLT</sequence>
<dbReference type="EMBL" id="CP119958">
    <property type="protein sequence ID" value="WFD38090.1"/>
    <property type="molecule type" value="Genomic_DNA"/>
</dbReference>
<dbReference type="Proteomes" id="UP001217754">
    <property type="component" value="Chromosome 1"/>
</dbReference>
<evidence type="ECO:0000259" key="2">
    <source>
        <dbReference type="PROSITE" id="PS50127"/>
    </source>
</evidence>
<dbReference type="PROSITE" id="PS50127">
    <property type="entry name" value="UBC_2"/>
    <property type="match status" value="1"/>
</dbReference>
<feature type="compositionally biased region" description="Basic and acidic residues" evidence="1">
    <location>
        <begin position="218"/>
        <end position="228"/>
    </location>
</feature>
<dbReference type="InterPro" id="IPR000608">
    <property type="entry name" value="UBC"/>
</dbReference>
<dbReference type="SUPFAM" id="SSF54495">
    <property type="entry name" value="UBC-like"/>
    <property type="match status" value="1"/>
</dbReference>
<feature type="compositionally biased region" description="Polar residues" evidence="1">
    <location>
        <begin position="175"/>
        <end position="185"/>
    </location>
</feature>
<dbReference type="Gene3D" id="3.10.110.10">
    <property type="entry name" value="Ubiquitin Conjugating Enzyme"/>
    <property type="match status" value="1"/>
</dbReference>
<name>A0AAF0EZU8_9BASI</name>
<dbReference type="InterPro" id="IPR016135">
    <property type="entry name" value="UBQ-conjugating_enzyme/RWD"/>
</dbReference>